<evidence type="ECO:0000313" key="3">
    <source>
        <dbReference type="Proteomes" id="UP000260655"/>
    </source>
</evidence>
<dbReference type="EMBL" id="QSOV01000001">
    <property type="protein sequence ID" value="RGJ26605.1"/>
    <property type="molecule type" value="Genomic_DNA"/>
</dbReference>
<keyword evidence="1" id="KW-0812">Transmembrane</keyword>
<protein>
    <submittedName>
        <fullName evidence="2">DUF3592 domain-containing protein</fullName>
    </submittedName>
</protein>
<gene>
    <name evidence="2" type="ORF">DXD67_02260</name>
</gene>
<reference evidence="2 3" key="1">
    <citation type="submission" date="2018-08" db="EMBL/GenBank/DDBJ databases">
        <title>A genome reference for cultivated species of the human gut microbiota.</title>
        <authorList>
            <person name="Zou Y."/>
            <person name="Xue W."/>
            <person name="Luo G."/>
        </authorList>
    </citation>
    <scope>NUCLEOTIDE SEQUENCE [LARGE SCALE GENOMIC DNA]</scope>
    <source>
        <strain evidence="2 3">TM07-19</strain>
    </source>
</reference>
<dbReference type="AlphaFoldDB" id="A0A3E4GUP6"/>
<accession>A0A3E4GUP6</accession>
<comment type="caution">
    <text evidence="2">The sequence shown here is derived from an EMBL/GenBank/DDBJ whole genome shotgun (WGS) entry which is preliminary data.</text>
</comment>
<evidence type="ECO:0000256" key="1">
    <source>
        <dbReference type="SAM" id="Phobius"/>
    </source>
</evidence>
<dbReference type="Proteomes" id="UP000260655">
    <property type="component" value="Unassembled WGS sequence"/>
</dbReference>
<organism evidence="2 3">
    <name type="scientific">Coprococcus comes</name>
    <dbReference type="NCBI Taxonomy" id="410072"/>
    <lineage>
        <taxon>Bacteria</taxon>
        <taxon>Bacillati</taxon>
        <taxon>Bacillota</taxon>
        <taxon>Clostridia</taxon>
        <taxon>Lachnospirales</taxon>
        <taxon>Lachnospiraceae</taxon>
        <taxon>Coprococcus</taxon>
    </lineage>
</organism>
<dbReference type="RefSeq" id="WP_117555944.1">
    <property type="nucleotide sequence ID" value="NZ_QSOV01000001.1"/>
</dbReference>
<sequence>MFRLPSEKEEHKDTIGALILSIFIIIAGIGGMIYTKHESSEFKNSTDVRTLHATVYSCEQTHEKDDQGDRKEEYKVRFTYEIDGTTYDDFEFHNKEIRRGDTVLITVYRNSKGKYKLEPGPTPIYFFAFAAMIPLGLIGFIGLSKDLIKYHREEKEGSLTVKDKL</sequence>
<proteinExistence type="predicted"/>
<name>A0A3E4GUP6_9FIRM</name>
<feature type="transmembrane region" description="Helical" evidence="1">
    <location>
        <begin position="15"/>
        <end position="34"/>
    </location>
</feature>
<keyword evidence="1" id="KW-1133">Transmembrane helix</keyword>
<evidence type="ECO:0000313" key="2">
    <source>
        <dbReference type="EMBL" id="RGJ26605.1"/>
    </source>
</evidence>
<feature type="transmembrane region" description="Helical" evidence="1">
    <location>
        <begin position="124"/>
        <end position="143"/>
    </location>
</feature>
<keyword evidence="1" id="KW-0472">Membrane</keyword>